<keyword evidence="15" id="KW-0820">tRNA-binding</keyword>
<keyword evidence="15" id="KW-0862">Zinc</keyword>
<evidence type="ECO:0000256" key="6">
    <source>
        <dbReference type="ARBA" id="ARBA00022694"/>
    </source>
</evidence>
<evidence type="ECO:0000256" key="14">
    <source>
        <dbReference type="ARBA" id="ARBA00023136"/>
    </source>
</evidence>
<evidence type="ECO:0000313" key="19">
    <source>
        <dbReference type="Proteomes" id="UP000295304"/>
    </source>
</evidence>
<protein>
    <recommendedName>
        <fullName evidence="15">Ribonuclease E</fullName>
        <shortName evidence="15">RNase E</shortName>
        <ecNumber evidence="15">3.1.26.12</ecNumber>
    </recommendedName>
</protein>
<dbReference type="CDD" id="cd04453">
    <property type="entry name" value="S1_RNase_E"/>
    <property type="match status" value="1"/>
</dbReference>
<evidence type="ECO:0000256" key="2">
    <source>
        <dbReference type="ARBA" id="ARBA00022475"/>
    </source>
</evidence>
<dbReference type="PANTHER" id="PTHR30001">
    <property type="entry name" value="RIBONUCLEASE"/>
    <property type="match status" value="1"/>
</dbReference>
<feature type="binding site" evidence="15">
    <location>
        <position position="376"/>
    </location>
    <ligand>
        <name>Mg(2+)</name>
        <dbReference type="ChEBI" id="CHEBI:18420"/>
        <note>catalytic</note>
    </ligand>
</feature>
<feature type="compositionally biased region" description="Basic residues" evidence="16">
    <location>
        <begin position="589"/>
        <end position="599"/>
    </location>
</feature>
<feature type="domain" description="S1 motif" evidence="17">
    <location>
        <begin position="39"/>
        <end position="190"/>
    </location>
</feature>
<feature type="binding site" evidence="15">
    <location>
        <position position="477"/>
    </location>
    <ligand>
        <name>Zn(2+)</name>
        <dbReference type="ChEBI" id="CHEBI:29105"/>
        <note>ligand shared between dimeric partners</note>
    </ligand>
</feature>
<evidence type="ECO:0000256" key="1">
    <source>
        <dbReference type="ARBA" id="ARBA00005663"/>
    </source>
</evidence>
<keyword evidence="10 15" id="KW-0255">Endonuclease</keyword>
<keyword evidence="14 15" id="KW-0472">Membrane</keyword>
<keyword evidence="5 15" id="KW-0698">rRNA processing</keyword>
<dbReference type="GO" id="GO:0006402">
    <property type="term" value="P:mRNA catabolic process"/>
    <property type="evidence" value="ECO:0007669"/>
    <property type="project" value="UniProtKB-UniRule"/>
</dbReference>
<evidence type="ECO:0000259" key="17">
    <source>
        <dbReference type="SMART" id="SM00316"/>
    </source>
</evidence>
<dbReference type="Gene3D" id="2.40.50.140">
    <property type="entry name" value="Nucleic acid-binding proteins"/>
    <property type="match status" value="1"/>
</dbReference>
<comment type="similarity">
    <text evidence="15">Belongs to the RNase E/G family. RNase E subfamily.</text>
</comment>
<dbReference type="EC" id="3.1.26.12" evidence="15"/>
<dbReference type="InterPro" id="IPR048583">
    <property type="entry name" value="RNase_E_G_thioredoxin-like"/>
</dbReference>
<feature type="compositionally biased region" description="Basic residues" evidence="16">
    <location>
        <begin position="755"/>
        <end position="766"/>
    </location>
</feature>
<keyword evidence="8 15" id="KW-0479">Metal-binding</keyword>
<keyword evidence="6 15" id="KW-0819">tRNA processing</keyword>
<dbReference type="GO" id="GO:0008033">
    <property type="term" value="P:tRNA processing"/>
    <property type="evidence" value="ECO:0007669"/>
    <property type="project" value="UniProtKB-UniRule"/>
</dbReference>
<dbReference type="GO" id="GO:0000287">
    <property type="term" value="F:magnesium ion binding"/>
    <property type="evidence" value="ECO:0007669"/>
    <property type="project" value="UniProtKB-UniRule"/>
</dbReference>
<dbReference type="GO" id="GO:0019843">
    <property type="term" value="F:rRNA binding"/>
    <property type="evidence" value="ECO:0007669"/>
    <property type="project" value="UniProtKB-KW"/>
</dbReference>
<evidence type="ECO:0000256" key="8">
    <source>
        <dbReference type="ARBA" id="ARBA00022723"/>
    </source>
</evidence>
<comment type="cofactor">
    <cofactor evidence="15">
        <name>Zn(2+)</name>
        <dbReference type="ChEBI" id="CHEBI:29105"/>
    </cofactor>
    <text evidence="15">Binds 2 Zn(2+) ions per homotetramer.</text>
</comment>
<feature type="compositionally biased region" description="Polar residues" evidence="16">
    <location>
        <begin position="772"/>
        <end position="781"/>
    </location>
</feature>
<feature type="region of interest" description="Disordered" evidence="16">
    <location>
        <begin position="87"/>
        <end position="149"/>
    </location>
</feature>
<dbReference type="GO" id="GO:0005737">
    <property type="term" value="C:cytoplasm"/>
    <property type="evidence" value="ECO:0007669"/>
    <property type="project" value="UniProtKB-SubCell"/>
</dbReference>
<dbReference type="InterPro" id="IPR028878">
    <property type="entry name" value="RNase_E"/>
</dbReference>
<evidence type="ECO:0000256" key="16">
    <source>
        <dbReference type="SAM" id="MobiDB-lite"/>
    </source>
</evidence>
<feature type="compositionally biased region" description="Basic and acidic residues" evidence="16">
    <location>
        <begin position="726"/>
        <end position="741"/>
    </location>
</feature>
<feature type="compositionally biased region" description="Basic and acidic residues" evidence="16">
    <location>
        <begin position="790"/>
        <end position="804"/>
    </location>
</feature>
<dbReference type="Pfam" id="PF20833">
    <property type="entry name" value="RNase_E_G_Thio"/>
    <property type="match status" value="1"/>
</dbReference>
<comment type="subcellular location">
    <subcellularLocation>
        <location evidence="15">Cytoplasm</location>
    </subcellularLocation>
    <subcellularLocation>
        <location evidence="15">Cell inner membrane</location>
        <topology evidence="15">Peripheral membrane protein</topology>
        <orientation evidence="15">Cytoplasmic side</orientation>
    </subcellularLocation>
</comment>
<dbReference type="PANTHER" id="PTHR30001:SF1">
    <property type="entry name" value="RIBONUCLEASE E_G-LIKE PROTEIN, CHLOROPLASTIC"/>
    <property type="match status" value="1"/>
</dbReference>
<feature type="region of interest" description="Disordered" evidence="16">
    <location>
        <begin position="567"/>
        <end position="892"/>
    </location>
</feature>
<keyword evidence="9 15" id="KW-0699">rRNA-binding</keyword>
<evidence type="ECO:0000256" key="5">
    <source>
        <dbReference type="ARBA" id="ARBA00022552"/>
    </source>
</evidence>
<dbReference type="Proteomes" id="UP000295304">
    <property type="component" value="Unassembled WGS sequence"/>
</dbReference>
<feature type="compositionally biased region" description="Basic and acidic residues" evidence="16">
    <location>
        <begin position="120"/>
        <end position="132"/>
    </location>
</feature>
<gene>
    <name evidence="15" type="primary">rne</name>
    <name evidence="18" type="ORF">EDD55_106108</name>
</gene>
<feature type="binding site" evidence="15">
    <location>
        <position position="419"/>
    </location>
    <ligand>
        <name>Mg(2+)</name>
        <dbReference type="ChEBI" id="CHEBI:18420"/>
        <note>catalytic</note>
    </ligand>
</feature>
<dbReference type="InterPro" id="IPR003029">
    <property type="entry name" value="S1_domain"/>
</dbReference>
<dbReference type="NCBIfam" id="TIGR00757">
    <property type="entry name" value="RNaseEG"/>
    <property type="match status" value="1"/>
</dbReference>
<keyword evidence="7 15" id="KW-0540">Nuclease</keyword>
<feature type="compositionally biased region" description="Low complexity" evidence="16">
    <location>
        <begin position="812"/>
        <end position="823"/>
    </location>
</feature>
<dbReference type="GO" id="GO:0006364">
    <property type="term" value="P:rRNA processing"/>
    <property type="evidence" value="ECO:0007669"/>
    <property type="project" value="UniProtKB-UniRule"/>
</dbReference>
<feature type="compositionally biased region" description="Low complexity" evidence="16">
    <location>
        <begin position="849"/>
        <end position="861"/>
    </location>
</feature>
<keyword evidence="19" id="KW-1185">Reference proteome</keyword>
<evidence type="ECO:0000313" key="18">
    <source>
        <dbReference type="EMBL" id="TCS62150.1"/>
    </source>
</evidence>
<evidence type="ECO:0000256" key="3">
    <source>
        <dbReference type="ARBA" id="ARBA00022490"/>
    </source>
</evidence>
<feature type="compositionally biased region" description="Polar residues" evidence="16">
    <location>
        <begin position="609"/>
        <end position="624"/>
    </location>
</feature>
<organism evidence="18 19">
    <name type="scientific">Varunaivibrio sulfuroxidans</name>
    <dbReference type="NCBI Taxonomy" id="1773489"/>
    <lineage>
        <taxon>Bacteria</taxon>
        <taxon>Pseudomonadati</taxon>
        <taxon>Pseudomonadota</taxon>
        <taxon>Alphaproteobacteria</taxon>
        <taxon>Rhodospirillales</taxon>
        <taxon>Magnetovibrionaceae</taxon>
        <taxon>Varunaivibrio</taxon>
    </lineage>
</organism>
<dbReference type="GO" id="GO:0008270">
    <property type="term" value="F:zinc ion binding"/>
    <property type="evidence" value="ECO:0007669"/>
    <property type="project" value="UniProtKB-UniRule"/>
</dbReference>
<dbReference type="InterPro" id="IPR012340">
    <property type="entry name" value="NA-bd_OB-fold"/>
</dbReference>
<evidence type="ECO:0000256" key="15">
    <source>
        <dbReference type="HAMAP-Rule" id="MF_00970"/>
    </source>
</evidence>
<sequence length="892" mass="98155">MSTKRMLIDATHPEETRVVVADGTYLEDFDVEVASRRQLKGNIYLAKIIRVEPSLQAAFVDYGGNRHGFLAFSEIHPDYYQIPVSDRETTVEPAHGADEGANETSADEAGSGENGGAEDVNDHNGDENDNHVETLGGDDTEADDEDLIQNKTQNDYRRYKIQEVIKRRQIILVQVVKEERGNKGAALTTYISLAGRYCVLMPNTARGGGGISRKITNSADRKHLKGILNDLSIPDGMAVIVRTAGIQRSKAEIKRDYEYLLRLWDQVRERTLESTAPTLVHEESDLIRRSIRDLYSRDISEILVEGDAAYRHAKDFMKLLIPSHARRVKQYKDEETSLFRAHGIEDQLDAIHNPIVQLKSGGYIVINPTEALVAIDVNSGRSTKERNIEETALKTNLEAADEAARQVKLRDLAGLVVIDFIDMDVRANNGQVERRIKEAMKNDRARIQLGRISPFGLLELSRQRLRPSLIETSSEPCPHCEGTGVRRSTDSTALTVLRAIEEEGSLHRASEIAVYVPTDVALYILNNKRKAVADIETRCALKIVMENDDTLIPPALRIERTKAPTGEVISEMVSTTRRGDENAGDDGAKKRRRRPRRRKSGEDGDSTEVETPTSNTNATHGDASSSDDDKPENAAEGVSTEASGDGEDRPKRRRRGRRGGRRRGRKDGMSPSSEGEGKGAPTNEGEDGADARRTNAATPLEQDRDATAQATPGDDVSVSAGDVEIAENRPEEVQEQSRESAPKQASEETQEAPKPKRQPRKRRAPTKKATTSDGGETTTPEAAQEVDETEAVKTEDDQNGEEKPKRRRSRARPQAAAKTAARKTSPEEPPVKEETSAEAPPQPAPAPAAPAVDTADTATPSPQTPAPATPDTGEESAAPRPRRRGWWNRLTS</sequence>
<dbReference type="InterPro" id="IPR019307">
    <property type="entry name" value="RNA-bd_AU-1/RNase_E/G"/>
</dbReference>
<dbReference type="SUPFAM" id="SSF50249">
    <property type="entry name" value="Nucleic acid-binding proteins"/>
    <property type="match status" value="1"/>
</dbReference>
<evidence type="ECO:0000256" key="12">
    <source>
        <dbReference type="ARBA" id="ARBA00022842"/>
    </source>
</evidence>
<keyword evidence="11 15" id="KW-0378">Hydrolase</keyword>
<dbReference type="RefSeq" id="WP_132939231.1">
    <property type="nucleotide sequence ID" value="NZ_SLZW01000006.1"/>
</dbReference>
<evidence type="ECO:0000256" key="4">
    <source>
        <dbReference type="ARBA" id="ARBA00022519"/>
    </source>
</evidence>
<keyword evidence="12 15" id="KW-0460">Magnesium</keyword>
<feature type="region of interest" description="Required for zinc-mediated homotetramerization and catalytic activity" evidence="15">
    <location>
        <begin position="477"/>
        <end position="480"/>
    </location>
</feature>
<dbReference type="GO" id="GO:0009898">
    <property type="term" value="C:cytoplasmic side of plasma membrane"/>
    <property type="evidence" value="ECO:0007669"/>
    <property type="project" value="UniProtKB-UniRule"/>
</dbReference>
<feature type="compositionally biased region" description="Basic and acidic residues" evidence="16">
    <location>
        <begin position="824"/>
        <end position="835"/>
    </location>
</feature>
<dbReference type="SMART" id="SM00316">
    <property type="entry name" value="S1"/>
    <property type="match status" value="1"/>
</dbReference>
<comment type="similarity">
    <text evidence="1">Belongs to the RNase E/G family. RNase G subfamily.</text>
</comment>
<evidence type="ECO:0000256" key="11">
    <source>
        <dbReference type="ARBA" id="ARBA00022801"/>
    </source>
</evidence>
<keyword evidence="2 15" id="KW-1003">Cell membrane</keyword>
<keyword evidence="4 15" id="KW-0997">Cell inner membrane</keyword>
<feature type="compositionally biased region" description="Acidic residues" evidence="16">
    <location>
        <begin position="136"/>
        <end position="147"/>
    </location>
</feature>
<evidence type="ECO:0000256" key="13">
    <source>
        <dbReference type="ARBA" id="ARBA00022884"/>
    </source>
</evidence>
<dbReference type="GO" id="GO:0008995">
    <property type="term" value="F:ribonuclease E activity"/>
    <property type="evidence" value="ECO:0007669"/>
    <property type="project" value="UniProtKB-EC"/>
</dbReference>
<evidence type="ECO:0000256" key="10">
    <source>
        <dbReference type="ARBA" id="ARBA00022759"/>
    </source>
</evidence>
<dbReference type="Gene3D" id="3.40.1260.20">
    <property type="entry name" value="Ribonuclease E, catalytic domain"/>
    <property type="match status" value="1"/>
</dbReference>
<dbReference type="GO" id="GO:0000049">
    <property type="term" value="F:tRNA binding"/>
    <property type="evidence" value="ECO:0007669"/>
    <property type="project" value="UniProtKB-KW"/>
</dbReference>
<reference evidence="18 19" key="1">
    <citation type="submission" date="2019-03" db="EMBL/GenBank/DDBJ databases">
        <title>Genomic Encyclopedia of Type Strains, Phase IV (KMG-IV): sequencing the most valuable type-strain genomes for metagenomic binning, comparative biology and taxonomic classification.</title>
        <authorList>
            <person name="Goeker M."/>
        </authorList>
    </citation>
    <scope>NUCLEOTIDE SEQUENCE [LARGE SCALE GENOMIC DNA]</scope>
    <source>
        <strain evidence="18 19">DSM 101688</strain>
    </source>
</reference>
<feature type="compositionally biased region" description="Basic residues" evidence="16">
    <location>
        <begin position="651"/>
        <end position="665"/>
    </location>
</feature>
<comment type="caution">
    <text evidence="18">The sequence shown here is derived from an EMBL/GenBank/DDBJ whole genome shotgun (WGS) entry which is preliminary data.</text>
</comment>
<dbReference type="EMBL" id="SLZW01000006">
    <property type="protein sequence ID" value="TCS62150.1"/>
    <property type="molecule type" value="Genomic_DNA"/>
</dbReference>
<comment type="cofactor">
    <cofactor evidence="15">
        <name>Mg(2+)</name>
        <dbReference type="ChEBI" id="CHEBI:18420"/>
    </cofactor>
    <text evidence="15">Binds 1 Mg(2+) ion per subunit.</text>
</comment>
<dbReference type="AlphaFoldDB" id="A0A4R3JBX6"/>
<name>A0A4R3JBX6_9PROT</name>
<comment type="function">
    <text evidence="15">Endoribonuclease that plays a central role in RNA processing and decay. Required for the maturation of 5S and 16S rRNAs and the majority of tRNAs. Also involved in the degradation of most mRNAs.</text>
</comment>
<dbReference type="InterPro" id="IPR004659">
    <property type="entry name" value="RNase_E/G"/>
</dbReference>
<accession>A0A4R3JBX6</accession>
<dbReference type="HAMAP" id="MF_00970">
    <property type="entry name" value="RNase_E"/>
    <property type="match status" value="1"/>
</dbReference>
<dbReference type="OrthoDB" id="9804278at2"/>
<evidence type="ECO:0000256" key="7">
    <source>
        <dbReference type="ARBA" id="ARBA00022722"/>
    </source>
</evidence>
<keyword evidence="3 15" id="KW-0963">Cytoplasm</keyword>
<dbReference type="Pfam" id="PF10150">
    <property type="entry name" value="RNase_E_G"/>
    <property type="match status" value="1"/>
</dbReference>
<keyword evidence="13 15" id="KW-0694">RNA-binding</keyword>
<feature type="binding site" evidence="15">
    <location>
        <position position="480"/>
    </location>
    <ligand>
        <name>Zn(2+)</name>
        <dbReference type="ChEBI" id="CHEBI:29105"/>
        <note>ligand shared between dimeric partners</note>
    </ligand>
</feature>
<comment type="catalytic activity">
    <reaction evidence="15">
        <text>Endonucleolytic cleavage of single-stranded RNA in A- and U-rich regions.</text>
        <dbReference type="EC" id="3.1.26.12"/>
    </reaction>
</comment>
<feature type="compositionally biased region" description="Basic and acidic residues" evidence="16">
    <location>
        <begin position="87"/>
        <end position="98"/>
    </location>
</feature>
<proteinExistence type="inferred from homology"/>
<evidence type="ECO:0000256" key="9">
    <source>
        <dbReference type="ARBA" id="ARBA00022730"/>
    </source>
</evidence>
<comment type="subunit">
    <text evidence="15">Homotetramer formed by a dimer of dimers.</text>
</comment>